<organism evidence="2 3">
    <name type="scientific">Blattamonas nauphoetae</name>
    <dbReference type="NCBI Taxonomy" id="2049346"/>
    <lineage>
        <taxon>Eukaryota</taxon>
        <taxon>Metamonada</taxon>
        <taxon>Preaxostyla</taxon>
        <taxon>Oxymonadida</taxon>
        <taxon>Blattamonas</taxon>
    </lineage>
</organism>
<dbReference type="EMBL" id="JARBJD010000111">
    <property type="protein sequence ID" value="KAK2951882.1"/>
    <property type="molecule type" value="Genomic_DNA"/>
</dbReference>
<dbReference type="InterPro" id="IPR000299">
    <property type="entry name" value="FERM_domain"/>
</dbReference>
<comment type="caution">
    <text evidence="2">The sequence shown here is derived from an EMBL/GenBank/DDBJ whole genome shotgun (WGS) entry which is preliminary data.</text>
</comment>
<reference evidence="2 3" key="1">
    <citation type="journal article" date="2022" name="bioRxiv">
        <title>Genomics of Preaxostyla Flagellates Illuminates Evolutionary Transitions and the Path Towards Mitochondrial Loss.</title>
        <authorList>
            <person name="Novak L.V.F."/>
            <person name="Treitli S.C."/>
            <person name="Pyrih J."/>
            <person name="Halakuc P."/>
            <person name="Pipaliya S.V."/>
            <person name="Vacek V."/>
            <person name="Brzon O."/>
            <person name="Soukal P."/>
            <person name="Eme L."/>
            <person name="Dacks J.B."/>
            <person name="Karnkowska A."/>
            <person name="Elias M."/>
            <person name="Hampl V."/>
        </authorList>
    </citation>
    <scope>NUCLEOTIDE SEQUENCE [LARGE SCALE GENOMIC DNA]</scope>
    <source>
        <strain evidence="2">NAU3</strain>
        <tissue evidence="2">Gut</tissue>
    </source>
</reference>
<sequence length="587" mass="64733">MIRSGFLDTPINTRERNNLLNDCTTCGWRQLILDIIPTATFLTKERLADIFTRDVISVIISAKSKPSVPLFSIPSLISSLIVSATSSPTGHSTNSPLAYNLSVYGPDRVRNQYWLVGLHGKGFRQLDKEYMWKTVKFEALDRMMKLLRVEYANLVSLANKERPIHAYIARRKEIQKSLASKSQPAKEDELFHQPPLTVFPENEMTMLVHGRWIGLFGIVVKKADCAFSAYDLLFEDNIPQYPTGVSSAKIDARLADLGIDYYPAPAALPSVAATEYGQWNEWIHQSSLFVHSDRGISNRRVLDDHCDSINHISGPDSFWISPARADNEECDPQTVLDQWKELHCSERACSASLTSLTVQGITQKENASSISVSSSTFAGVTSVGDGGVFFSTSSGSISLSSCSFTSCSCGSGHQGKWVFVKAHSLGTLLDPDNWASTTASLASHANDSLLMGRIWPKPKGARSDRSLLFYLIDFQSCHDHDWRCERRKRMWTSQLSRSLEVSETTVELKPKSTTGTIRIGKTGSFVVSVHSLSPTSLSLVPAVSSEARDSSLFSVVGGSLAVKSCSFVDFSLVARSDPSHWIDPEDG</sequence>
<keyword evidence="3" id="KW-1185">Reference proteome</keyword>
<dbReference type="Proteomes" id="UP001281761">
    <property type="component" value="Unassembled WGS sequence"/>
</dbReference>
<feature type="domain" description="FERM" evidence="1">
    <location>
        <begin position="525"/>
        <end position="587"/>
    </location>
</feature>
<gene>
    <name evidence="2" type="ORF">BLNAU_13118</name>
</gene>
<evidence type="ECO:0000259" key="1">
    <source>
        <dbReference type="PROSITE" id="PS50057"/>
    </source>
</evidence>
<proteinExistence type="predicted"/>
<evidence type="ECO:0000313" key="2">
    <source>
        <dbReference type="EMBL" id="KAK2951882.1"/>
    </source>
</evidence>
<evidence type="ECO:0000313" key="3">
    <source>
        <dbReference type="Proteomes" id="UP001281761"/>
    </source>
</evidence>
<dbReference type="PROSITE" id="PS50057">
    <property type="entry name" value="FERM_3"/>
    <property type="match status" value="1"/>
</dbReference>
<name>A0ABQ9XMN6_9EUKA</name>
<accession>A0ABQ9XMN6</accession>
<protein>
    <recommendedName>
        <fullName evidence="1">FERM domain-containing protein</fullName>
    </recommendedName>
</protein>